<evidence type="ECO:0000259" key="5">
    <source>
        <dbReference type="PROSITE" id="PS50893"/>
    </source>
</evidence>
<dbReference type="InterPro" id="IPR017871">
    <property type="entry name" value="ABC_transporter-like_CS"/>
</dbReference>
<dbReference type="SMART" id="SM00382">
    <property type="entry name" value="AAA"/>
    <property type="match status" value="1"/>
</dbReference>
<dbReference type="STRING" id="1121326.CLMAG_24980"/>
<feature type="domain" description="ABC transporter" evidence="5">
    <location>
        <begin position="3"/>
        <end position="236"/>
    </location>
</feature>
<keyword evidence="2" id="KW-0813">Transport</keyword>
<dbReference type="AlphaFoldDB" id="A0A162TIE5"/>
<evidence type="ECO:0000256" key="4">
    <source>
        <dbReference type="ARBA" id="ARBA00022840"/>
    </source>
</evidence>
<dbReference type="GO" id="GO:0005524">
    <property type="term" value="F:ATP binding"/>
    <property type="evidence" value="ECO:0007669"/>
    <property type="project" value="UniProtKB-KW"/>
</dbReference>
<dbReference type="Pfam" id="PF00005">
    <property type="entry name" value="ABC_tran"/>
    <property type="match status" value="1"/>
</dbReference>
<keyword evidence="3" id="KW-0547">Nucleotide-binding</keyword>
<comment type="similarity">
    <text evidence="1">Belongs to the ABC transporter superfamily.</text>
</comment>
<organism evidence="6 7">
    <name type="scientific">Clostridium magnum DSM 2767</name>
    <dbReference type="NCBI Taxonomy" id="1121326"/>
    <lineage>
        <taxon>Bacteria</taxon>
        <taxon>Bacillati</taxon>
        <taxon>Bacillota</taxon>
        <taxon>Clostridia</taxon>
        <taxon>Eubacteriales</taxon>
        <taxon>Clostridiaceae</taxon>
        <taxon>Clostridium</taxon>
    </lineage>
</organism>
<dbReference type="FunFam" id="3.40.50.300:FF:000134">
    <property type="entry name" value="Iron-enterobactin ABC transporter ATP-binding protein"/>
    <property type="match status" value="1"/>
</dbReference>
<evidence type="ECO:0000313" key="6">
    <source>
        <dbReference type="EMBL" id="KZL92684.1"/>
    </source>
</evidence>
<name>A0A162TIE5_9CLOT</name>
<sequence>MILSVKGLSFKYPSRSILRDINFSIEKGECVAILGTNGAGKSTLLKCINKILKVQAGTVVVGKDEVFKLNPVKLAQRIGYVAQQQMSIRTTVFDSVLLGRKPYIKWNITEEDIEIANNAIKMLELEKYSLRYLDELSGGELQKVVIARALAQEPDVLLLDEPTSNLDLKNQLEVIRIIREIVKKQQIAAVMIVHDLNLAIRFADKFVLLKDENIFAVGGQEVMTSENIESVYSVPVAIERCRDNLVVVPL</sequence>
<dbReference type="InterPro" id="IPR003593">
    <property type="entry name" value="AAA+_ATPase"/>
</dbReference>
<dbReference type="PROSITE" id="PS00211">
    <property type="entry name" value="ABC_TRANSPORTER_1"/>
    <property type="match status" value="1"/>
</dbReference>
<dbReference type="InterPro" id="IPR003439">
    <property type="entry name" value="ABC_transporter-like_ATP-bd"/>
</dbReference>
<dbReference type="CDD" id="cd03214">
    <property type="entry name" value="ABC_Iron-Siderophores_B12_Hemin"/>
    <property type="match status" value="1"/>
</dbReference>
<evidence type="ECO:0000313" key="7">
    <source>
        <dbReference type="Proteomes" id="UP000076603"/>
    </source>
</evidence>
<dbReference type="RefSeq" id="WP_066622323.1">
    <property type="nucleotide sequence ID" value="NZ_FQXL01000021.1"/>
</dbReference>
<dbReference type="SUPFAM" id="SSF52540">
    <property type="entry name" value="P-loop containing nucleoside triphosphate hydrolases"/>
    <property type="match status" value="1"/>
</dbReference>
<evidence type="ECO:0000256" key="1">
    <source>
        <dbReference type="ARBA" id="ARBA00005417"/>
    </source>
</evidence>
<reference evidence="6 7" key="1">
    <citation type="submission" date="2016-04" db="EMBL/GenBank/DDBJ databases">
        <title>Genome sequence of Clostridium magnum DSM 2767.</title>
        <authorList>
            <person name="Poehlein A."/>
            <person name="Uhlig R."/>
            <person name="Fischer R."/>
            <person name="Bahl H."/>
            <person name="Daniel R."/>
        </authorList>
    </citation>
    <scope>NUCLEOTIDE SEQUENCE [LARGE SCALE GENOMIC DNA]</scope>
    <source>
        <strain evidence="6 7">DSM 2767</strain>
    </source>
</reference>
<dbReference type="PANTHER" id="PTHR42734">
    <property type="entry name" value="METAL TRANSPORT SYSTEM ATP-BINDING PROTEIN TM_0124-RELATED"/>
    <property type="match status" value="1"/>
</dbReference>
<dbReference type="PATRIC" id="fig|1121326.3.peg.2499"/>
<dbReference type="Gene3D" id="3.40.50.300">
    <property type="entry name" value="P-loop containing nucleotide triphosphate hydrolases"/>
    <property type="match status" value="1"/>
</dbReference>
<evidence type="ECO:0000256" key="3">
    <source>
        <dbReference type="ARBA" id="ARBA00022741"/>
    </source>
</evidence>
<dbReference type="PROSITE" id="PS50893">
    <property type="entry name" value="ABC_TRANSPORTER_2"/>
    <property type="match status" value="1"/>
</dbReference>
<dbReference type="Proteomes" id="UP000076603">
    <property type="component" value="Unassembled WGS sequence"/>
</dbReference>
<dbReference type="GO" id="GO:0016887">
    <property type="term" value="F:ATP hydrolysis activity"/>
    <property type="evidence" value="ECO:0007669"/>
    <property type="project" value="InterPro"/>
</dbReference>
<dbReference type="PANTHER" id="PTHR42734:SF6">
    <property type="entry name" value="MOLYBDATE IMPORT ATP-BINDING PROTEIN MOLC"/>
    <property type="match status" value="1"/>
</dbReference>
<dbReference type="EMBL" id="LWAE01000002">
    <property type="protein sequence ID" value="KZL92684.1"/>
    <property type="molecule type" value="Genomic_DNA"/>
</dbReference>
<dbReference type="OrthoDB" id="9799337at2"/>
<evidence type="ECO:0000256" key="2">
    <source>
        <dbReference type="ARBA" id="ARBA00022448"/>
    </source>
</evidence>
<dbReference type="InterPro" id="IPR050153">
    <property type="entry name" value="Metal_Ion_Import_ABC"/>
</dbReference>
<protein>
    <submittedName>
        <fullName evidence="6">Putative siderophore transport system ATP-binding protein YusV</fullName>
    </submittedName>
</protein>
<comment type="caution">
    <text evidence="6">The sequence shown here is derived from an EMBL/GenBank/DDBJ whole genome shotgun (WGS) entry which is preliminary data.</text>
</comment>
<proteinExistence type="inferred from homology"/>
<accession>A0A162TIE5</accession>
<keyword evidence="7" id="KW-1185">Reference proteome</keyword>
<dbReference type="InterPro" id="IPR027417">
    <property type="entry name" value="P-loop_NTPase"/>
</dbReference>
<gene>
    <name evidence="6" type="primary">yusV_1</name>
    <name evidence="6" type="ORF">CLMAG_24980</name>
</gene>
<keyword evidence="4 6" id="KW-0067">ATP-binding</keyword>